<dbReference type="PIRSF" id="PIRSF037167">
    <property type="entry name" value="Mtase_YfcB_prd"/>
    <property type="match status" value="1"/>
</dbReference>
<dbReference type="Proteomes" id="UP000095697">
    <property type="component" value="Chromosome I"/>
</dbReference>
<dbReference type="InterPro" id="IPR017127">
    <property type="entry name" value="Ribosome_uL3_MTase"/>
</dbReference>
<evidence type="ECO:0000313" key="5">
    <source>
        <dbReference type="EMBL" id="CUX95824.1"/>
    </source>
</evidence>
<dbReference type="GO" id="GO:0032259">
    <property type="term" value="P:methylation"/>
    <property type="evidence" value="ECO:0007669"/>
    <property type="project" value="UniProtKB-KW"/>
</dbReference>
<dbReference type="InterPro" id="IPR002052">
    <property type="entry name" value="DNA_methylase_N6_adenine_CS"/>
</dbReference>
<dbReference type="EMBL" id="LN999831">
    <property type="protein sequence ID" value="CUX95824.1"/>
    <property type="molecule type" value="Genomic_DNA"/>
</dbReference>
<organism evidence="5 6">
    <name type="scientific">Candidatus Mikella endobia</name>
    <dbReference type="NCBI Taxonomy" id="1778264"/>
    <lineage>
        <taxon>Bacteria</taxon>
        <taxon>Pseudomonadati</taxon>
        <taxon>Pseudomonadota</taxon>
        <taxon>Gammaproteobacteria</taxon>
        <taxon>Enterobacterales</taxon>
        <taxon>Enterobacteriaceae</taxon>
        <taxon>Candidatus Mikella</taxon>
    </lineage>
</organism>
<keyword evidence="5" id="KW-0689">Ribosomal protein</keyword>
<feature type="domain" description="Methyltransferase small" evidence="4">
    <location>
        <begin position="132"/>
        <end position="215"/>
    </location>
</feature>
<dbReference type="Gene3D" id="3.40.50.150">
    <property type="entry name" value="Vaccinia Virus protein VP39"/>
    <property type="match status" value="1"/>
</dbReference>
<keyword evidence="3" id="KW-0949">S-adenosyl-L-methionine</keyword>
<keyword evidence="2 5" id="KW-0808">Transferase</keyword>
<dbReference type="CDD" id="cd02440">
    <property type="entry name" value="AdoMet_MTases"/>
    <property type="match status" value="1"/>
</dbReference>
<name>A0A143WQ09_9ENTR</name>
<dbReference type="STRING" id="1778264.PMARG_ME00156"/>
<sequence length="304" mass="35317">MKKKIHKIITKISTIQEMFFWTVNQFNSAHIYYGHGTDNSWDEALQLILPSLFLPLNFPINKYNLILTFRERIILVNLVLRRIKKRIPVPYLTHKSWFCGLEFYVDKRVLIPRSPISELINNRFKNILSFSPTRILDMCTGNGCIAIACAYTYLKTHIDAVDISPSVLKVTKKNIQLHKVKNRVNVICSDLFCNVPPIHYDLIITNPPYVNKNDINSMPKEFHAEPKLGLIAGNDGLKFVKRILACAFKYLSEEGILICEVGNSMKQLIKKYPQIPFKWLKLNHGGIGIFMLTWKQLIRYKNFF</sequence>
<dbReference type="SUPFAM" id="SSF53335">
    <property type="entry name" value="S-adenosyl-L-methionine-dependent methyltransferases"/>
    <property type="match status" value="1"/>
</dbReference>
<gene>
    <name evidence="5" type="primary">prmB</name>
    <name evidence="5" type="ORF">PMARG_ME00156</name>
</gene>
<dbReference type="PATRIC" id="fig|1778264.3.peg.144"/>
<accession>A0A143WQ09</accession>
<dbReference type="EC" id="2.1.1.-" evidence="5"/>
<dbReference type="GO" id="GO:0005840">
    <property type="term" value="C:ribosome"/>
    <property type="evidence" value="ECO:0007669"/>
    <property type="project" value="UniProtKB-KW"/>
</dbReference>
<reference evidence="6" key="1">
    <citation type="submission" date="2016-01" db="EMBL/GenBank/DDBJ databases">
        <authorList>
            <person name="Husnik F."/>
        </authorList>
    </citation>
    <scope>NUCLEOTIDE SEQUENCE [LARGE SCALE GENOMIC DNA]</scope>
</reference>
<keyword evidence="1 5" id="KW-0489">Methyltransferase</keyword>
<dbReference type="InterPro" id="IPR004556">
    <property type="entry name" value="HemK-like"/>
</dbReference>
<dbReference type="InterPro" id="IPR007848">
    <property type="entry name" value="Small_mtfrase_dom"/>
</dbReference>
<evidence type="ECO:0000256" key="3">
    <source>
        <dbReference type="ARBA" id="ARBA00022691"/>
    </source>
</evidence>
<dbReference type="Pfam" id="PF05175">
    <property type="entry name" value="MTS"/>
    <property type="match status" value="1"/>
</dbReference>
<dbReference type="FunFam" id="3.40.50.150:FF:000042">
    <property type="entry name" value="50S ribosomal protein L3 glutamine methyltransferase"/>
    <property type="match status" value="1"/>
</dbReference>
<dbReference type="NCBIfam" id="TIGR03533">
    <property type="entry name" value="L3_gln_methyl"/>
    <property type="match status" value="1"/>
</dbReference>
<dbReference type="GO" id="GO:0036009">
    <property type="term" value="F:protein-glutamine N-methyltransferase activity"/>
    <property type="evidence" value="ECO:0007669"/>
    <property type="project" value="InterPro"/>
</dbReference>
<dbReference type="GO" id="GO:0003676">
    <property type="term" value="F:nucleic acid binding"/>
    <property type="evidence" value="ECO:0007669"/>
    <property type="project" value="InterPro"/>
</dbReference>
<keyword evidence="6" id="KW-1185">Reference proteome</keyword>
<dbReference type="KEGG" id="cmik:PMARG_ME00156"/>
<evidence type="ECO:0000256" key="1">
    <source>
        <dbReference type="ARBA" id="ARBA00022603"/>
    </source>
</evidence>
<protein>
    <submittedName>
        <fullName evidence="5">50S ribosomal protein L3 glutamine methyltransferase</fullName>
        <ecNumber evidence="5">2.1.1.-</ecNumber>
    </submittedName>
</protein>
<dbReference type="PANTHER" id="PTHR47806">
    <property type="entry name" value="50S RIBOSOMAL PROTEIN L3 GLUTAMINE METHYLTRANSFERASE"/>
    <property type="match status" value="1"/>
</dbReference>
<dbReference type="PROSITE" id="PS00092">
    <property type="entry name" value="N6_MTASE"/>
    <property type="match status" value="1"/>
</dbReference>
<dbReference type="GO" id="GO:0005829">
    <property type="term" value="C:cytosol"/>
    <property type="evidence" value="ECO:0007669"/>
    <property type="project" value="TreeGrafter"/>
</dbReference>
<dbReference type="PANTHER" id="PTHR47806:SF1">
    <property type="entry name" value="RIBOSOMAL PROTEIN UL3 GLUTAMINE METHYLTRANSFERASE"/>
    <property type="match status" value="1"/>
</dbReference>
<evidence type="ECO:0000313" key="6">
    <source>
        <dbReference type="Proteomes" id="UP000095697"/>
    </source>
</evidence>
<dbReference type="AlphaFoldDB" id="A0A143WQ09"/>
<proteinExistence type="predicted"/>
<dbReference type="InterPro" id="IPR029063">
    <property type="entry name" value="SAM-dependent_MTases_sf"/>
</dbReference>
<keyword evidence="5" id="KW-0687">Ribonucleoprotein</keyword>
<evidence type="ECO:0000259" key="4">
    <source>
        <dbReference type="Pfam" id="PF05175"/>
    </source>
</evidence>
<dbReference type="NCBIfam" id="TIGR00536">
    <property type="entry name" value="hemK_fam"/>
    <property type="match status" value="1"/>
</dbReference>
<evidence type="ECO:0000256" key="2">
    <source>
        <dbReference type="ARBA" id="ARBA00022679"/>
    </source>
</evidence>